<organism evidence="1">
    <name type="scientific">Arion vulgaris</name>
    <dbReference type="NCBI Taxonomy" id="1028688"/>
    <lineage>
        <taxon>Eukaryota</taxon>
        <taxon>Metazoa</taxon>
        <taxon>Spiralia</taxon>
        <taxon>Lophotrochozoa</taxon>
        <taxon>Mollusca</taxon>
        <taxon>Gastropoda</taxon>
        <taxon>Heterobranchia</taxon>
        <taxon>Euthyneura</taxon>
        <taxon>Panpulmonata</taxon>
        <taxon>Eupulmonata</taxon>
        <taxon>Stylommatophora</taxon>
        <taxon>Helicina</taxon>
        <taxon>Arionoidea</taxon>
        <taxon>Arionidae</taxon>
        <taxon>Arion</taxon>
    </lineage>
</organism>
<feature type="non-terminal residue" evidence="1">
    <location>
        <position position="1"/>
    </location>
</feature>
<protein>
    <submittedName>
        <fullName evidence="1">Uncharacterized protein</fullName>
    </submittedName>
</protein>
<dbReference type="AlphaFoldDB" id="A0A0B6XUL3"/>
<proteinExistence type="predicted"/>
<dbReference type="EMBL" id="HACG01000095">
    <property type="protein sequence ID" value="CEK46960.1"/>
    <property type="molecule type" value="Transcribed_RNA"/>
</dbReference>
<feature type="non-terminal residue" evidence="1">
    <location>
        <position position="76"/>
    </location>
</feature>
<gene>
    <name evidence="1" type="primary">ORF236</name>
</gene>
<evidence type="ECO:0000313" key="1">
    <source>
        <dbReference type="EMBL" id="CEK46960.1"/>
    </source>
</evidence>
<name>A0A0B6XUL3_9EUPU</name>
<accession>A0A0B6XUL3</accession>
<reference evidence="1" key="1">
    <citation type="submission" date="2014-12" db="EMBL/GenBank/DDBJ databases">
        <title>Insight into the proteome of Arion vulgaris.</title>
        <authorList>
            <person name="Aradska J."/>
            <person name="Bulat T."/>
            <person name="Smidak R."/>
            <person name="Sarate P."/>
            <person name="Gangsoo J."/>
            <person name="Sialana F."/>
            <person name="Bilban M."/>
            <person name="Lubec G."/>
        </authorList>
    </citation>
    <scope>NUCLEOTIDE SEQUENCE</scope>
    <source>
        <tissue evidence="1">Skin</tissue>
    </source>
</reference>
<sequence>IEKAGCFSFPLGEKVSMDNTMPDVLRGTEMKIGHRFDNCGLPQPCPDSSISVAVDTGHGNLRKPSICVGDFMRIDG</sequence>